<dbReference type="EMBL" id="KQ980448">
    <property type="protein sequence ID" value="KYN15993.1"/>
    <property type="molecule type" value="Genomic_DNA"/>
</dbReference>
<dbReference type="Proteomes" id="UP000078492">
    <property type="component" value="Unassembled WGS sequence"/>
</dbReference>
<evidence type="ECO:0000259" key="1">
    <source>
        <dbReference type="Pfam" id="PF26215"/>
    </source>
</evidence>
<organism evidence="2 3">
    <name type="scientific">Trachymyrmex cornetzi</name>
    <dbReference type="NCBI Taxonomy" id="471704"/>
    <lineage>
        <taxon>Eukaryota</taxon>
        <taxon>Metazoa</taxon>
        <taxon>Ecdysozoa</taxon>
        <taxon>Arthropoda</taxon>
        <taxon>Hexapoda</taxon>
        <taxon>Insecta</taxon>
        <taxon>Pterygota</taxon>
        <taxon>Neoptera</taxon>
        <taxon>Endopterygota</taxon>
        <taxon>Hymenoptera</taxon>
        <taxon>Apocrita</taxon>
        <taxon>Aculeata</taxon>
        <taxon>Formicoidea</taxon>
        <taxon>Formicidae</taxon>
        <taxon>Myrmicinae</taxon>
        <taxon>Trachymyrmex</taxon>
    </lineage>
</organism>
<proteinExistence type="predicted"/>
<keyword evidence="3" id="KW-1185">Reference proteome</keyword>
<sequence length="113" mass="13208">MLEENDDGSVNFLDITIKIINNKIIFYLYKEPTHSGRFLNFHSNHPLCHKKGVVFYLIDRIIHLSHPNVHTLNISNMINTLLNNPLDFLFHGIRTLSKRWEKVVASDGLYFES</sequence>
<protein>
    <recommendedName>
        <fullName evidence="1">Helix-turn-helix domain-containing protein</fullName>
    </recommendedName>
</protein>
<accession>A0A151J2E0</accession>
<dbReference type="PANTHER" id="PTHR21301">
    <property type="entry name" value="REVERSE TRANSCRIPTASE"/>
    <property type="match status" value="1"/>
</dbReference>
<gene>
    <name evidence="2" type="ORF">ALC57_11759</name>
</gene>
<dbReference type="InterPro" id="IPR058912">
    <property type="entry name" value="HTH_animal"/>
</dbReference>
<dbReference type="PANTHER" id="PTHR21301:SF10">
    <property type="entry name" value="REVERSE TRANSCRIPTASE DOMAIN-CONTAINING PROTEIN"/>
    <property type="match status" value="1"/>
</dbReference>
<evidence type="ECO:0000313" key="2">
    <source>
        <dbReference type="EMBL" id="KYN15993.1"/>
    </source>
</evidence>
<feature type="domain" description="Helix-turn-helix" evidence="1">
    <location>
        <begin position="37"/>
        <end position="84"/>
    </location>
</feature>
<dbReference type="Pfam" id="PF26215">
    <property type="entry name" value="HTH_animal"/>
    <property type="match status" value="1"/>
</dbReference>
<evidence type="ECO:0000313" key="3">
    <source>
        <dbReference type="Proteomes" id="UP000078492"/>
    </source>
</evidence>
<reference evidence="2 3" key="1">
    <citation type="submission" date="2015-09" db="EMBL/GenBank/DDBJ databases">
        <title>Trachymyrmex cornetzi WGS genome.</title>
        <authorList>
            <person name="Nygaard S."/>
            <person name="Hu H."/>
            <person name="Boomsma J."/>
            <person name="Zhang G."/>
        </authorList>
    </citation>
    <scope>NUCLEOTIDE SEQUENCE [LARGE SCALE GENOMIC DNA]</scope>
    <source>
        <strain evidence="2">Tcor2-1</strain>
        <tissue evidence="2">Whole body</tissue>
    </source>
</reference>
<name>A0A151J2E0_9HYME</name>
<dbReference type="AlphaFoldDB" id="A0A151J2E0"/>